<dbReference type="InterPro" id="IPR006652">
    <property type="entry name" value="Kelch_1"/>
</dbReference>
<dbReference type="InterPro" id="IPR015915">
    <property type="entry name" value="Kelch-typ_b-propeller"/>
</dbReference>
<dbReference type="SMART" id="SM00612">
    <property type="entry name" value="Kelch"/>
    <property type="match status" value="6"/>
</dbReference>
<dbReference type="EMBL" id="JAPNKA010000001">
    <property type="protein sequence ID" value="MCY1073220.1"/>
    <property type="molecule type" value="Genomic_DNA"/>
</dbReference>
<accession>A0ABT3ZV01</accession>
<dbReference type="SUPFAM" id="SSF50965">
    <property type="entry name" value="Galactose oxidase, central domain"/>
    <property type="match status" value="2"/>
</dbReference>
<sequence length="372" mass="39279">MKTTRWSLLLAGLASMAGGCQPEEPVQAPPAALESQKAALTAGAWTSNASSLLGHAGGHSATLLNGPGDVLVADGNGSEVYNPYTNAWRRTASMSTPRYYHTATELSSGKVLAAGGRASDWSDMFSSAELYDPATGTWSPTGTMGAFRAHHTAVRLDSGKVLVAGGNMYFNRNGPIGPPGEVYDPETGTWSAVLGSFTPRSRASATVLYSGKVLVTGGYMWWTSTAGTTSSEANIYDPATNYWYPAGNLAKARHGHSAIRLYSGIVLIVGGIDGGNTVELYDPYSEQWSLGPPLPFNMTPFFSATMLYSGEVLVTDGIGQAALYDPSTNSWLTTPNMNTSRSDSSTTLLHTGEVLFVGGNSSSPRSVERFTR</sequence>
<comment type="caution">
    <text evidence="3">The sequence shown here is derived from an EMBL/GenBank/DDBJ whole genome shotgun (WGS) entry which is preliminary data.</text>
</comment>
<dbReference type="PROSITE" id="PS51257">
    <property type="entry name" value="PROKAR_LIPOPROTEIN"/>
    <property type="match status" value="1"/>
</dbReference>
<dbReference type="PANTHER" id="PTHR24412">
    <property type="entry name" value="KELCH PROTEIN"/>
    <property type="match status" value="1"/>
</dbReference>
<gene>
    <name evidence="3" type="ORF">OV287_01860</name>
</gene>
<dbReference type="Gene3D" id="2.130.10.80">
    <property type="entry name" value="Galactose oxidase/kelch, beta-propeller"/>
    <property type="match status" value="2"/>
</dbReference>
<dbReference type="PANTHER" id="PTHR24412:SF497">
    <property type="entry name" value="KELCH-LIKE PROTEIN 18"/>
    <property type="match status" value="1"/>
</dbReference>
<keyword evidence="4" id="KW-1185">Reference proteome</keyword>
<evidence type="ECO:0000313" key="4">
    <source>
        <dbReference type="Proteomes" id="UP001207654"/>
    </source>
</evidence>
<keyword evidence="1" id="KW-0880">Kelch repeat</keyword>
<dbReference type="InterPro" id="IPR037293">
    <property type="entry name" value="Gal_Oxidase_central_sf"/>
</dbReference>
<dbReference type="Pfam" id="PF01344">
    <property type="entry name" value="Kelch_1"/>
    <property type="match status" value="2"/>
</dbReference>
<proteinExistence type="predicted"/>
<dbReference type="Proteomes" id="UP001207654">
    <property type="component" value="Unassembled WGS sequence"/>
</dbReference>
<reference evidence="3 4" key="1">
    <citation type="submission" date="2022-11" db="EMBL/GenBank/DDBJ databases">
        <title>Minimal conservation of predation-associated metabolite biosynthetic gene clusters underscores biosynthetic potential of Myxococcota including descriptions for ten novel species: Archangium lansinium sp. nov., Myxococcus landrumus sp. nov., Nannocystis bai.</title>
        <authorList>
            <person name="Ahearne A."/>
            <person name="Stevens C."/>
            <person name="Phillips K."/>
        </authorList>
    </citation>
    <scope>NUCLEOTIDE SEQUENCE [LARGE SCALE GENOMIC DNA]</scope>
    <source>
        <strain evidence="3 4">MIWBW</strain>
    </source>
</reference>
<name>A0ABT3ZV01_9BACT</name>
<dbReference type="Gene3D" id="2.120.10.80">
    <property type="entry name" value="Kelch-type beta propeller"/>
    <property type="match status" value="1"/>
</dbReference>
<evidence type="ECO:0000256" key="2">
    <source>
        <dbReference type="ARBA" id="ARBA00022737"/>
    </source>
</evidence>
<dbReference type="InterPro" id="IPR011043">
    <property type="entry name" value="Gal_Oxase/kelch_b-propeller"/>
</dbReference>
<evidence type="ECO:0000256" key="1">
    <source>
        <dbReference type="ARBA" id="ARBA00022441"/>
    </source>
</evidence>
<protein>
    <submittedName>
        <fullName evidence="3">Uncharacterized protein</fullName>
    </submittedName>
</protein>
<organism evidence="3 4">
    <name type="scientific">Archangium lansingense</name>
    <dbReference type="NCBI Taxonomy" id="2995310"/>
    <lineage>
        <taxon>Bacteria</taxon>
        <taxon>Pseudomonadati</taxon>
        <taxon>Myxococcota</taxon>
        <taxon>Myxococcia</taxon>
        <taxon>Myxococcales</taxon>
        <taxon>Cystobacterineae</taxon>
        <taxon>Archangiaceae</taxon>
        <taxon>Archangium</taxon>
    </lineage>
</organism>
<keyword evidence="2" id="KW-0677">Repeat</keyword>
<dbReference type="RefSeq" id="WP_267532236.1">
    <property type="nucleotide sequence ID" value="NZ_JAPNKA010000001.1"/>
</dbReference>
<evidence type="ECO:0000313" key="3">
    <source>
        <dbReference type="EMBL" id="MCY1073220.1"/>
    </source>
</evidence>